<dbReference type="InterPro" id="IPR005502">
    <property type="entry name" value="Ribosyl_crysJ1"/>
</dbReference>
<sequence length="353" mass="39437">MRRCKEQFYGCLIGGAIGDAFGAPVKNMKYEQIQKMYGEQGITDLIATMEGPKATITDDTQLTLFTAEGLLRSIVRANQKGIFRTPKDTAMITFRAYLRWLYTQGLSTPNWNSKSYDGWLVKCKKLYGYKEPGITCITSLGKGVMGTLERPLNDSKRCGTVIKIAPVGLIEVEEDVFEVASRIGVITHGHPQAYLSAGILATWIFYLIEGYSLEESLEQAIAKLKMYEGHEECLEMINKAIELTKDSEPNADKLLNFGDGFMADDALAMAVYCTLSYPNDFESAVKLAINQSGNSNSVAAITGQVLGTYLGIDAIPNKLVESLEIRKELEQISEDIYVRYEETEEWQKRYPGW</sequence>
<dbReference type="RefSeq" id="WP_053984681.1">
    <property type="nucleotide sequence ID" value="NZ_JAQIFT010000057.1"/>
</dbReference>
<dbReference type="GO" id="GO:0016787">
    <property type="term" value="F:hydrolase activity"/>
    <property type="evidence" value="ECO:0007669"/>
    <property type="project" value="UniProtKB-KW"/>
</dbReference>
<keyword evidence="3" id="KW-0460">Magnesium</keyword>
<comment type="caution">
    <text evidence="4">The sequence shown here is derived from an EMBL/GenBank/DDBJ whole genome shotgun (WGS) entry which is preliminary data.</text>
</comment>
<dbReference type="Pfam" id="PF03747">
    <property type="entry name" value="ADP_ribosyl_GH"/>
    <property type="match status" value="1"/>
</dbReference>
<organism evidence="4 5">
    <name type="scientific">Holtiella tumoricola</name>
    <dbReference type="NCBI Taxonomy" id="3018743"/>
    <lineage>
        <taxon>Bacteria</taxon>
        <taxon>Bacillati</taxon>
        <taxon>Bacillota</taxon>
        <taxon>Clostridia</taxon>
        <taxon>Lachnospirales</taxon>
        <taxon>Cellulosilyticaceae</taxon>
        <taxon>Holtiella</taxon>
    </lineage>
</organism>
<evidence type="ECO:0000256" key="1">
    <source>
        <dbReference type="ARBA" id="ARBA00010702"/>
    </source>
</evidence>
<dbReference type="InterPro" id="IPR036705">
    <property type="entry name" value="Ribosyl_crysJ1_sf"/>
</dbReference>
<proteinExistence type="inferred from homology"/>
<evidence type="ECO:0000313" key="4">
    <source>
        <dbReference type="EMBL" id="MDA3732913.1"/>
    </source>
</evidence>
<dbReference type="Gene3D" id="1.10.4080.10">
    <property type="entry name" value="ADP-ribosylation/Crystallin J1"/>
    <property type="match status" value="1"/>
</dbReference>
<keyword evidence="5" id="KW-1185">Reference proteome</keyword>
<protein>
    <submittedName>
        <fullName evidence="4">ADP-ribosylglycohydrolase family protein</fullName>
    </submittedName>
</protein>
<dbReference type="EMBL" id="JAQIFT010000057">
    <property type="protein sequence ID" value="MDA3732913.1"/>
    <property type="molecule type" value="Genomic_DNA"/>
</dbReference>
<dbReference type="GO" id="GO:0046872">
    <property type="term" value="F:metal ion binding"/>
    <property type="evidence" value="ECO:0007669"/>
    <property type="project" value="UniProtKB-KW"/>
</dbReference>
<dbReference type="PANTHER" id="PTHR16222">
    <property type="entry name" value="ADP-RIBOSYLGLYCOHYDROLASE"/>
    <property type="match status" value="1"/>
</dbReference>
<comment type="similarity">
    <text evidence="1">Belongs to the ADP-ribosylglycohydrolase family.</text>
</comment>
<comment type="cofactor">
    <cofactor evidence="3">
        <name>Mg(2+)</name>
        <dbReference type="ChEBI" id="CHEBI:18420"/>
    </cofactor>
    <text evidence="3">Binds 2 magnesium ions per subunit.</text>
</comment>
<keyword evidence="2" id="KW-0378">Hydrolase</keyword>
<dbReference type="InterPro" id="IPR050792">
    <property type="entry name" value="ADP-ribosylglycohydrolase"/>
</dbReference>
<feature type="binding site" evidence="3">
    <location>
        <position position="58"/>
    </location>
    <ligand>
        <name>Mg(2+)</name>
        <dbReference type="ChEBI" id="CHEBI:18420"/>
        <label>1</label>
    </ligand>
</feature>
<gene>
    <name evidence="4" type="ORF">PBV87_15660</name>
</gene>
<dbReference type="Proteomes" id="UP001169242">
    <property type="component" value="Unassembled WGS sequence"/>
</dbReference>
<evidence type="ECO:0000256" key="3">
    <source>
        <dbReference type="PIRSR" id="PIRSR605502-1"/>
    </source>
</evidence>
<dbReference type="AlphaFoldDB" id="A0AA42DQ89"/>
<reference evidence="4" key="1">
    <citation type="journal article" date="2023" name="Int. J. Syst. Evol. Microbiol.">
        <title>&lt;i&gt;Holtiella tumoricola&lt;/i&gt; gen. nov. sp. nov., isolated from a human clinical sample.</title>
        <authorList>
            <person name="Allen-Vercoe E."/>
            <person name="Daigneault M.C."/>
            <person name="Vancuren S.J."/>
            <person name="Cochrane K."/>
            <person name="O'Neal L.L."/>
            <person name="Sankaranarayanan K."/>
            <person name="Lawson P.A."/>
        </authorList>
    </citation>
    <scope>NUCLEOTIDE SEQUENCE</scope>
    <source>
        <strain evidence="4">CC70A</strain>
    </source>
</reference>
<accession>A0AA42DQ89</accession>
<dbReference type="SUPFAM" id="SSF101478">
    <property type="entry name" value="ADP-ribosylglycohydrolase"/>
    <property type="match status" value="1"/>
</dbReference>
<dbReference type="PANTHER" id="PTHR16222:SF24">
    <property type="entry name" value="ADP-RIBOSYLHYDROLASE ARH3"/>
    <property type="match status" value="1"/>
</dbReference>
<evidence type="ECO:0000256" key="2">
    <source>
        <dbReference type="ARBA" id="ARBA00022801"/>
    </source>
</evidence>
<feature type="binding site" evidence="3">
    <location>
        <position position="59"/>
    </location>
    <ligand>
        <name>Mg(2+)</name>
        <dbReference type="ChEBI" id="CHEBI:18420"/>
        <label>1</label>
    </ligand>
</feature>
<feature type="binding site" evidence="3">
    <location>
        <position position="57"/>
    </location>
    <ligand>
        <name>Mg(2+)</name>
        <dbReference type="ChEBI" id="CHEBI:18420"/>
        <label>1</label>
    </ligand>
</feature>
<name>A0AA42DQ89_9FIRM</name>
<feature type="binding site" evidence="3">
    <location>
        <position position="297"/>
    </location>
    <ligand>
        <name>Mg(2+)</name>
        <dbReference type="ChEBI" id="CHEBI:18420"/>
        <label>1</label>
    </ligand>
</feature>
<evidence type="ECO:0000313" key="5">
    <source>
        <dbReference type="Proteomes" id="UP001169242"/>
    </source>
</evidence>
<keyword evidence="3" id="KW-0479">Metal-binding</keyword>